<protein>
    <submittedName>
        <fullName evidence="3">ABC-type transporter, periplasmic subunit family 3</fullName>
    </submittedName>
</protein>
<keyword evidence="4" id="KW-1185">Reference proteome</keyword>
<dbReference type="Proteomes" id="UP000002710">
    <property type="component" value="Chromosome"/>
</dbReference>
<feature type="signal peptide" evidence="1">
    <location>
        <begin position="1"/>
        <end position="23"/>
    </location>
</feature>
<dbReference type="KEGG" id="dde:Dde_1162"/>
<keyword evidence="1" id="KW-0732">Signal</keyword>
<dbReference type="InterPro" id="IPR001638">
    <property type="entry name" value="Solute-binding_3/MltF_N"/>
</dbReference>
<dbReference type="AlphaFoldDB" id="Q313D3"/>
<dbReference type="Pfam" id="PF00497">
    <property type="entry name" value="SBP_bac_3"/>
    <property type="match status" value="1"/>
</dbReference>
<evidence type="ECO:0000313" key="3">
    <source>
        <dbReference type="EMBL" id="ABB37963.1"/>
    </source>
</evidence>
<dbReference type="Gene3D" id="3.40.190.10">
    <property type="entry name" value="Periplasmic binding protein-like II"/>
    <property type="match status" value="2"/>
</dbReference>
<proteinExistence type="predicted"/>
<evidence type="ECO:0000313" key="4">
    <source>
        <dbReference type="Proteomes" id="UP000002710"/>
    </source>
</evidence>
<reference evidence="3 4" key="1">
    <citation type="journal article" date="2011" name="J. Bacteriol.">
        <title>Complete genome sequence and updated annotation of Desulfovibrio alaskensis G20.</title>
        <authorList>
            <person name="Hauser L.J."/>
            <person name="Land M.L."/>
            <person name="Brown S.D."/>
            <person name="Larimer F."/>
            <person name="Keller K.L."/>
            <person name="Rapp-Giles B.J."/>
            <person name="Price M.N."/>
            <person name="Lin M."/>
            <person name="Bruce D.C."/>
            <person name="Detter J.C."/>
            <person name="Tapia R."/>
            <person name="Han C.S."/>
            <person name="Goodwin L.A."/>
            <person name="Cheng J.F."/>
            <person name="Pitluck S."/>
            <person name="Copeland A."/>
            <person name="Lucas S."/>
            <person name="Nolan M."/>
            <person name="Lapidus A.L."/>
            <person name="Palumbo A.V."/>
            <person name="Wall J.D."/>
        </authorList>
    </citation>
    <scope>NUCLEOTIDE SEQUENCE [LARGE SCALE GENOMIC DNA]</scope>
    <source>
        <strain evidence="4">ATCC BAA 1058 / DSM 17464 / G20</strain>
    </source>
</reference>
<dbReference type="eggNOG" id="COG0834">
    <property type="taxonomic scope" value="Bacteria"/>
</dbReference>
<name>Q313D3_OLEA2</name>
<gene>
    <name evidence="3" type="ordered locus">Dde_1162</name>
</gene>
<sequence>MITKILHALIAVLFVFPAAGLHAQETPATRTVTAGKGLQAYRETDGRAFISILVGEYPPYVYEDTDGNWTGIEMDIARAVAGRADITLVPVIQTNWRRNLYHAERGLVGLIPSLPDTRNSHAHYHLLFRTVSLGTVLMMDKDAPPFSPASLADLTAGNRIWGYQEGVFYGPELNEALAGDLLFAGHFEPVAGFGLNRKKLRGGRIHGYLDIGGRCGIPKHTKRIPLPFVSNADWYLAASDAVPEHLRRRMRTAAQQLEQEGELERIRKTDYCKRMRSAAAAQNIP</sequence>
<dbReference type="EMBL" id="CP000112">
    <property type="protein sequence ID" value="ABB37963.1"/>
    <property type="molecule type" value="Genomic_DNA"/>
</dbReference>
<feature type="domain" description="Solute-binding protein family 3/N-terminal" evidence="2">
    <location>
        <begin position="55"/>
        <end position="268"/>
    </location>
</feature>
<evidence type="ECO:0000256" key="1">
    <source>
        <dbReference type="SAM" id="SignalP"/>
    </source>
</evidence>
<feature type="chain" id="PRO_5004220130" evidence="1">
    <location>
        <begin position="24"/>
        <end position="285"/>
    </location>
</feature>
<dbReference type="HOGENOM" id="CLU_975652_0_0_7"/>
<evidence type="ECO:0000259" key="2">
    <source>
        <dbReference type="Pfam" id="PF00497"/>
    </source>
</evidence>
<dbReference type="RefSeq" id="WP_011367184.1">
    <property type="nucleotide sequence ID" value="NC_007519.1"/>
</dbReference>
<organism evidence="3 4">
    <name type="scientific">Oleidesulfovibrio alaskensis (strain ATCC BAA-1058 / DSM 17464 / G20)</name>
    <name type="common">Desulfovibrio alaskensis</name>
    <dbReference type="NCBI Taxonomy" id="207559"/>
    <lineage>
        <taxon>Bacteria</taxon>
        <taxon>Pseudomonadati</taxon>
        <taxon>Thermodesulfobacteriota</taxon>
        <taxon>Desulfovibrionia</taxon>
        <taxon>Desulfovibrionales</taxon>
        <taxon>Desulfovibrionaceae</taxon>
        <taxon>Oleidesulfovibrio</taxon>
    </lineage>
</organism>
<accession>Q313D3</accession>
<dbReference type="SUPFAM" id="SSF53850">
    <property type="entry name" value="Periplasmic binding protein-like II"/>
    <property type="match status" value="1"/>
</dbReference>